<protein>
    <submittedName>
        <fullName evidence="2">Uncharacterized protein</fullName>
    </submittedName>
</protein>
<accession>A0A835JAS6</accession>
<keyword evidence="3" id="KW-1185">Reference proteome</keyword>
<gene>
    <name evidence="2" type="ORF">SADUNF_Sadunf16G0275200</name>
</gene>
<dbReference type="EMBL" id="JADGMS010000016">
    <property type="protein sequence ID" value="KAF9666885.1"/>
    <property type="molecule type" value="Genomic_DNA"/>
</dbReference>
<evidence type="ECO:0000313" key="3">
    <source>
        <dbReference type="Proteomes" id="UP000657918"/>
    </source>
</evidence>
<feature type="region of interest" description="Disordered" evidence="1">
    <location>
        <begin position="16"/>
        <end position="83"/>
    </location>
</feature>
<feature type="compositionally biased region" description="Low complexity" evidence="1">
    <location>
        <begin position="37"/>
        <end position="56"/>
    </location>
</feature>
<evidence type="ECO:0000313" key="2">
    <source>
        <dbReference type="EMBL" id="KAF9666885.1"/>
    </source>
</evidence>
<comment type="caution">
    <text evidence="2">The sequence shown here is derived from an EMBL/GenBank/DDBJ whole genome shotgun (WGS) entry which is preliminary data.</text>
</comment>
<proteinExistence type="predicted"/>
<evidence type="ECO:0000256" key="1">
    <source>
        <dbReference type="SAM" id="MobiDB-lite"/>
    </source>
</evidence>
<dbReference type="AlphaFoldDB" id="A0A835JAS6"/>
<sequence>MHGSVKARVVNRRITTALTHSREINESPPMTPTPFGSVLSSSDSSSSILNLNNAFSVSSDHTPQVKSSIEKKSWKKSKALSKN</sequence>
<feature type="compositionally biased region" description="Basic residues" evidence="1">
    <location>
        <begin position="73"/>
        <end position="83"/>
    </location>
</feature>
<name>A0A835JAS6_9ROSI</name>
<organism evidence="2 3">
    <name type="scientific">Salix dunnii</name>
    <dbReference type="NCBI Taxonomy" id="1413687"/>
    <lineage>
        <taxon>Eukaryota</taxon>
        <taxon>Viridiplantae</taxon>
        <taxon>Streptophyta</taxon>
        <taxon>Embryophyta</taxon>
        <taxon>Tracheophyta</taxon>
        <taxon>Spermatophyta</taxon>
        <taxon>Magnoliopsida</taxon>
        <taxon>eudicotyledons</taxon>
        <taxon>Gunneridae</taxon>
        <taxon>Pentapetalae</taxon>
        <taxon>rosids</taxon>
        <taxon>fabids</taxon>
        <taxon>Malpighiales</taxon>
        <taxon>Salicaceae</taxon>
        <taxon>Saliceae</taxon>
        <taxon>Salix</taxon>
    </lineage>
</organism>
<dbReference type="Proteomes" id="UP000657918">
    <property type="component" value="Chromosome 16"/>
</dbReference>
<reference evidence="2 3" key="1">
    <citation type="submission" date="2020-10" db="EMBL/GenBank/DDBJ databases">
        <title>Plant Genome Project.</title>
        <authorList>
            <person name="Zhang R.-G."/>
        </authorList>
    </citation>
    <scope>NUCLEOTIDE SEQUENCE [LARGE SCALE GENOMIC DNA]</scope>
    <source>
        <strain evidence="2">FAFU-HL-1</strain>
        <tissue evidence="2">Leaf</tissue>
    </source>
</reference>